<sequence>MTGTPERFGCAACYGDDEHATWQHFRNNCPRDRNLVEDSHFIVGLLHCGQCDQRFVSVFTEFIDWTAGEDPQYTTIMPLTESEATALLDGSLQVHAIGDLGANRQHLHHDWPSGTPPQLSWGRGRFPIVEGR</sequence>
<evidence type="ECO:0000313" key="1">
    <source>
        <dbReference type="EMBL" id="RDI67383.1"/>
    </source>
</evidence>
<evidence type="ECO:0000313" key="2">
    <source>
        <dbReference type="Proteomes" id="UP000254869"/>
    </source>
</evidence>
<dbReference type="RefSeq" id="WP_068000513.1">
    <property type="nucleotide sequence ID" value="NZ_QQBC01000003.1"/>
</dbReference>
<name>A0A370I9K0_9NOCA</name>
<dbReference type="EMBL" id="QQBC01000003">
    <property type="protein sequence ID" value="RDI67383.1"/>
    <property type="molecule type" value="Genomic_DNA"/>
</dbReference>
<gene>
    <name evidence="1" type="ORF">DFR76_103454</name>
</gene>
<organism evidence="1 2">
    <name type="scientific">Nocardia pseudobrasiliensis</name>
    <dbReference type="NCBI Taxonomy" id="45979"/>
    <lineage>
        <taxon>Bacteria</taxon>
        <taxon>Bacillati</taxon>
        <taxon>Actinomycetota</taxon>
        <taxon>Actinomycetes</taxon>
        <taxon>Mycobacteriales</taxon>
        <taxon>Nocardiaceae</taxon>
        <taxon>Nocardia</taxon>
    </lineage>
</organism>
<dbReference type="AlphaFoldDB" id="A0A370I9K0"/>
<accession>A0A370I9K0</accession>
<comment type="caution">
    <text evidence="1">The sequence shown here is derived from an EMBL/GenBank/DDBJ whole genome shotgun (WGS) entry which is preliminary data.</text>
</comment>
<keyword evidence="2" id="KW-1185">Reference proteome</keyword>
<dbReference type="Proteomes" id="UP000254869">
    <property type="component" value="Unassembled WGS sequence"/>
</dbReference>
<protein>
    <submittedName>
        <fullName evidence="1">Uncharacterized protein</fullName>
    </submittedName>
</protein>
<reference evidence="1 2" key="1">
    <citation type="submission" date="2018-07" db="EMBL/GenBank/DDBJ databases">
        <title>Genomic Encyclopedia of Type Strains, Phase IV (KMG-IV): sequencing the most valuable type-strain genomes for metagenomic binning, comparative biology and taxonomic classification.</title>
        <authorList>
            <person name="Goeker M."/>
        </authorList>
    </citation>
    <scope>NUCLEOTIDE SEQUENCE [LARGE SCALE GENOMIC DNA]</scope>
    <source>
        <strain evidence="1 2">DSM 44290</strain>
    </source>
</reference>
<proteinExistence type="predicted"/>